<dbReference type="PROSITE" id="PS00486">
    <property type="entry name" value="DNA_MISMATCH_REPAIR_2"/>
    <property type="match status" value="1"/>
</dbReference>
<dbReference type="InterPro" id="IPR000432">
    <property type="entry name" value="DNA_mismatch_repair_MutS_C"/>
</dbReference>
<dbReference type="GO" id="GO:0005829">
    <property type="term" value="C:cytosol"/>
    <property type="evidence" value="ECO:0007669"/>
    <property type="project" value="TreeGrafter"/>
</dbReference>
<keyword evidence="3" id="KW-0238">DNA-binding</keyword>
<evidence type="ECO:0000256" key="3">
    <source>
        <dbReference type="ARBA" id="ARBA00023125"/>
    </source>
</evidence>
<dbReference type="SMART" id="SM00534">
    <property type="entry name" value="MUTSac"/>
    <property type="match status" value="1"/>
</dbReference>
<evidence type="ECO:0000313" key="6">
    <source>
        <dbReference type="EMBL" id="EQD78945.1"/>
    </source>
</evidence>
<dbReference type="PANTHER" id="PTHR11361:SF34">
    <property type="entry name" value="DNA MISMATCH REPAIR PROTEIN MSH1, MITOCHONDRIAL"/>
    <property type="match status" value="1"/>
</dbReference>
<evidence type="ECO:0000256" key="2">
    <source>
        <dbReference type="ARBA" id="ARBA00022840"/>
    </source>
</evidence>
<accession>T1D9S5</accession>
<reference evidence="6" key="1">
    <citation type="submission" date="2013-08" db="EMBL/GenBank/DDBJ databases">
        <authorList>
            <person name="Mendez C."/>
            <person name="Richter M."/>
            <person name="Ferrer M."/>
            <person name="Sanchez J."/>
        </authorList>
    </citation>
    <scope>NUCLEOTIDE SEQUENCE</scope>
</reference>
<reference evidence="6" key="2">
    <citation type="journal article" date="2014" name="ISME J.">
        <title>Microbial stratification in low pH oxic and suboxic macroscopic growths along an acid mine drainage.</title>
        <authorList>
            <person name="Mendez-Garcia C."/>
            <person name="Mesa V."/>
            <person name="Sprenger R.R."/>
            <person name="Richter M."/>
            <person name="Diez M.S."/>
            <person name="Solano J."/>
            <person name="Bargiela R."/>
            <person name="Golyshina O.V."/>
            <person name="Manteca A."/>
            <person name="Ramos J.L."/>
            <person name="Gallego J.R."/>
            <person name="Llorente I."/>
            <person name="Martins Dos Santos V.A."/>
            <person name="Jensen O.N."/>
            <person name="Pelaez A.I."/>
            <person name="Sanchez J."/>
            <person name="Ferrer M."/>
        </authorList>
    </citation>
    <scope>NUCLEOTIDE SEQUENCE</scope>
</reference>
<feature type="non-terminal residue" evidence="6">
    <location>
        <position position="1"/>
    </location>
</feature>
<name>T1D9S5_9ZZZZ</name>
<feature type="region of interest" description="Disordered" evidence="4">
    <location>
        <begin position="161"/>
        <end position="183"/>
    </location>
</feature>
<dbReference type="GO" id="GO:0030983">
    <property type="term" value="F:mismatched DNA binding"/>
    <property type="evidence" value="ECO:0007669"/>
    <property type="project" value="InterPro"/>
</dbReference>
<dbReference type="GO" id="GO:0006298">
    <property type="term" value="P:mismatch repair"/>
    <property type="evidence" value="ECO:0007669"/>
    <property type="project" value="InterPro"/>
</dbReference>
<dbReference type="Pfam" id="PF00488">
    <property type="entry name" value="MutS_V"/>
    <property type="match status" value="1"/>
</dbReference>
<dbReference type="GO" id="GO:0005524">
    <property type="term" value="F:ATP binding"/>
    <property type="evidence" value="ECO:0007669"/>
    <property type="project" value="UniProtKB-KW"/>
</dbReference>
<evidence type="ECO:0000256" key="4">
    <source>
        <dbReference type="SAM" id="MobiDB-lite"/>
    </source>
</evidence>
<keyword evidence="2" id="KW-0067">ATP-binding</keyword>
<gene>
    <name evidence="6" type="ORF">B1A_01997</name>
</gene>
<sequence>DNILEGASTFMVEMTEVARILASTTRDSLVLLDEVGRGTSTYDGMAMAWAISEFLHDRIGARTYFATHYHELSELATTRSRVRNQTVRVSVRNGELLFEHRISDGRAEQSYGIEVARLAGLPKEIVDRAFEVLAFWEGTERQRISSKKRLVPPERDLSMPLFSWKKNRSREGTPGGDRPPSSS</sequence>
<dbReference type="InterPro" id="IPR045076">
    <property type="entry name" value="MutS"/>
</dbReference>
<proteinExistence type="predicted"/>
<comment type="caution">
    <text evidence="6">The sequence shown here is derived from an EMBL/GenBank/DDBJ whole genome shotgun (WGS) entry which is preliminary data.</text>
</comment>
<dbReference type="AlphaFoldDB" id="T1D9S5"/>
<dbReference type="Gene3D" id="3.40.50.300">
    <property type="entry name" value="P-loop containing nucleotide triphosphate hydrolases"/>
    <property type="match status" value="1"/>
</dbReference>
<protein>
    <submittedName>
        <fullName evidence="6">DNA mismatch repair protein MutS</fullName>
    </submittedName>
</protein>
<dbReference type="GO" id="GO:0140664">
    <property type="term" value="F:ATP-dependent DNA damage sensor activity"/>
    <property type="evidence" value="ECO:0007669"/>
    <property type="project" value="InterPro"/>
</dbReference>
<keyword evidence="1" id="KW-0547">Nucleotide-binding</keyword>
<dbReference type="SUPFAM" id="SSF52540">
    <property type="entry name" value="P-loop containing nucleoside triphosphate hydrolases"/>
    <property type="match status" value="1"/>
</dbReference>
<dbReference type="InterPro" id="IPR027417">
    <property type="entry name" value="P-loop_NTPase"/>
</dbReference>
<feature type="domain" description="DNA mismatch repair proteins mutS family" evidence="5">
    <location>
        <begin position="28"/>
        <end position="44"/>
    </location>
</feature>
<dbReference type="EMBL" id="AUZX01001497">
    <property type="protein sequence ID" value="EQD78945.1"/>
    <property type="molecule type" value="Genomic_DNA"/>
</dbReference>
<dbReference type="PANTHER" id="PTHR11361">
    <property type="entry name" value="DNA MISMATCH REPAIR PROTEIN MUTS FAMILY MEMBER"/>
    <property type="match status" value="1"/>
</dbReference>
<evidence type="ECO:0000256" key="1">
    <source>
        <dbReference type="ARBA" id="ARBA00022741"/>
    </source>
</evidence>
<evidence type="ECO:0000259" key="5">
    <source>
        <dbReference type="PROSITE" id="PS00486"/>
    </source>
</evidence>
<organism evidence="6">
    <name type="scientific">mine drainage metagenome</name>
    <dbReference type="NCBI Taxonomy" id="410659"/>
    <lineage>
        <taxon>unclassified sequences</taxon>
        <taxon>metagenomes</taxon>
        <taxon>ecological metagenomes</taxon>
    </lineage>
</organism>